<dbReference type="Proteomes" id="UP001500503">
    <property type="component" value="Unassembled WGS sequence"/>
</dbReference>
<dbReference type="Pfam" id="PF08242">
    <property type="entry name" value="Methyltransf_12"/>
    <property type="match status" value="1"/>
</dbReference>
<comment type="caution">
    <text evidence="2">The sequence shown here is derived from an EMBL/GenBank/DDBJ whole genome shotgun (WGS) entry which is preliminary data.</text>
</comment>
<accession>A0ABP8PN74</accession>
<dbReference type="RefSeq" id="WP_345460701.1">
    <property type="nucleotide sequence ID" value="NZ_BAABHF010000015.1"/>
</dbReference>
<organism evidence="2 3">
    <name type="scientific">Actinoallomurus oryzae</name>
    <dbReference type="NCBI Taxonomy" id="502180"/>
    <lineage>
        <taxon>Bacteria</taxon>
        <taxon>Bacillati</taxon>
        <taxon>Actinomycetota</taxon>
        <taxon>Actinomycetes</taxon>
        <taxon>Streptosporangiales</taxon>
        <taxon>Thermomonosporaceae</taxon>
        <taxon>Actinoallomurus</taxon>
    </lineage>
</organism>
<dbReference type="InterPro" id="IPR013217">
    <property type="entry name" value="Methyltransf_12"/>
</dbReference>
<dbReference type="EMBL" id="BAABHF010000015">
    <property type="protein sequence ID" value="GAA4489592.1"/>
    <property type="molecule type" value="Genomic_DNA"/>
</dbReference>
<protein>
    <recommendedName>
        <fullName evidence="1">Methyltransferase type 12 domain-containing protein</fullName>
    </recommendedName>
</protein>
<feature type="domain" description="Methyltransferase type 12" evidence="1">
    <location>
        <begin position="24"/>
        <end position="129"/>
    </location>
</feature>
<dbReference type="SUPFAM" id="SSF53335">
    <property type="entry name" value="S-adenosyl-L-methionine-dependent methyltransferases"/>
    <property type="match status" value="1"/>
</dbReference>
<dbReference type="PANTHER" id="PTHR43712">
    <property type="entry name" value="PUTATIVE (AFU_ORTHOLOGUE AFUA_4G14580)-RELATED"/>
    <property type="match status" value="1"/>
</dbReference>
<name>A0ABP8PN74_9ACTN</name>
<evidence type="ECO:0000313" key="3">
    <source>
        <dbReference type="Proteomes" id="UP001500503"/>
    </source>
</evidence>
<dbReference type="Gene3D" id="3.40.50.150">
    <property type="entry name" value="Vaccinia Virus protein VP39"/>
    <property type="match status" value="1"/>
</dbReference>
<dbReference type="PANTHER" id="PTHR43712:SF2">
    <property type="entry name" value="O-METHYLTRANSFERASE CICE"/>
    <property type="match status" value="1"/>
</dbReference>
<proteinExistence type="predicted"/>
<gene>
    <name evidence="2" type="ORF">GCM10023191_020650</name>
</gene>
<dbReference type="InterPro" id="IPR029063">
    <property type="entry name" value="SAM-dependent_MTases_sf"/>
</dbReference>
<keyword evidence="3" id="KW-1185">Reference proteome</keyword>
<reference evidence="3" key="1">
    <citation type="journal article" date="2019" name="Int. J. Syst. Evol. Microbiol.">
        <title>The Global Catalogue of Microorganisms (GCM) 10K type strain sequencing project: providing services to taxonomists for standard genome sequencing and annotation.</title>
        <authorList>
            <consortium name="The Broad Institute Genomics Platform"/>
            <consortium name="The Broad Institute Genome Sequencing Center for Infectious Disease"/>
            <person name="Wu L."/>
            <person name="Ma J."/>
        </authorList>
    </citation>
    <scope>NUCLEOTIDE SEQUENCE [LARGE SCALE GENOMIC DNA]</scope>
    <source>
        <strain evidence="3">JCM 17933</strain>
    </source>
</reference>
<evidence type="ECO:0000313" key="2">
    <source>
        <dbReference type="EMBL" id="GAA4489592.1"/>
    </source>
</evidence>
<evidence type="ECO:0000259" key="1">
    <source>
        <dbReference type="Pfam" id="PF08242"/>
    </source>
</evidence>
<dbReference type="CDD" id="cd02440">
    <property type="entry name" value="AdoMet_MTases"/>
    <property type="match status" value="1"/>
</dbReference>
<sequence length="198" mass="21505">MGGIHGLLSRRAGHHSRAAPQHVVDLGAGTARLLVNILREFPGSTAVALEIDAPSCEEARRAAERAGVGDRLTVMVRSVQSVATDPSPVADADVIHAGFVFHDMMPDEEDLADGVLRQCRDALNPGGLLAITDAAPYVTNERERRFSAAVTYFHKEFMGRRLLTDEEWQAKLTAAGFSSVETVPLRFPTGRLHIARKI</sequence>